<sequence length="199" mass="23018">MFIMSKSQCTGCSHIINGSVRHCPMCGSTMKIVRESNERNCPRCRHPLEIHQYNKYQLDRCTNCEGLWVEPEKFTVLTSEFDVYRDETSDPNYIKKPTPKAEAYLPCACCEKLMTRKNFKAISGVIIDSCIHCGIWLDKGELKQIRSFVASGGLDKAQDRNIERNKDNIDVLNDRVSDLEMMEKMLNKFSPKRIFFRGF</sequence>
<dbReference type="EMBL" id="SAWY01000013">
    <property type="protein sequence ID" value="TPH16466.1"/>
    <property type="molecule type" value="Genomic_DNA"/>
</dbReference>
<dbReference type="Proteomes" id="UP000315303">
    <property type="component" value="Unassembled WGS sequence"/>
</dbReference>
<evidence type="ECO:0000313" key="3">
    <source>
        <dbReference type="Proteomes" id="UP000315303"/>
    </source>
</evidence>
<evidence type="ECO:0000313" key="2">
    <source>
        <dbReference type="EMBL" id="TPH16466.1"/>
    </source>
</evidence>
<organism evidence="2 3">
    <name type="scientific">Litorilituus lipolyticus</name>
    <dbReference type="NCBI Taxonomy" id="2491017"/>
    <lineage>
        <taxon>Bacteria</taxon>
        <taxon>Pseudomonadati</taxon>
        <taxon>Pseudomonadota</taxon>
        <taxon>Gammaproteobacteria</taxon>
        <taxon>Alteromonadales</taxon>
        <taxon>Colwelliaceae</taxon>
        <taxon>Litorilituus</taxon>
    </lineage>
</organism>
<evidence type="ECO:0000259" key="1">
    <source>
        <dbReference type="Pfam" id="PF13453"/>
    </source>
</evidence>
<dbReference type="OrthoDB" id="9814037at2"/>
<dbReference type="InterPro" id="IPR027392">
    <property type="entry name" value="TF_Znf"/>
</dbReference>
<accession>A0A502KYB6</accession>
<keyword evidence="3" id="KW-1185">Reference proteome</keyword>
<proteinExistence type="predicted"/>
<reference evidence="2 3" key="1">
    <citation type="submission" date="2019-01" db="EMBL/GenBank/DDBJ databases">
        <title>Litorilituus lipolytica sp. nov., isolated from intertidal sand of the Yellow Sea in China.</title>
        <authorList>
            <person name="Liu A."/>
        </authorList>
    </citation>
    <scope>NUCLEOTIDE SEQUENCE [LARGE SCALE GENOMIC DNA]</scope>
    <source>
        <strain evidence="2 3">RZ04</strain>
    </source>
</reference>
<gene>
    <name evidence="2" type="ORF">EPA86_06930</name>
</gene>
<comment type="caution">
    <text evidence="2">The sequence shown here is derived from an EMBL/GenBank/DDBJ whole genome shotgun (WGS) entry which is preliminary data.</text>
</comment>
<dbReference type="AlphaFoldDB" id="A0A502KYB6"/>
<protein>
    <recommendedName>
        <fullName evidence="1">Transcription factor zinc-finger domain-containing protein</fullName>
    </recommendedName>
</protein>
<dbReference type="Pfam" id="PF13453">
    <property type="entry name" value="Zn_ribbon_TFIIB"/>
    <property type="match status" value="1"/>
</dbReference>
<name>A0A502KYB6_9GAMM</name>
<feature type="domain" description="Transcription factor zinc-finger" evidence="1">
    <location>
        <begin position="40"/>
        <end position="72"/>
    </location>
</feature>